<dbReference type="Proteomes" id="UP000288805">
    <property type="component" value="Unassembled WGS sequence"/>
</dbReference>
<name>A0A438GCP4_VITVI</name>
<evidence type="ECO:0000313" key="2">
    <source>
        <dbReference type="Proteomes" id="UP000288805"/>
    </source>
</evidence>
<gene>
    <name evidence="1" type="ORF">CK203_052695</name>
</gene>
<reference evidence="1 2" key="1">
    <citation type="journal article" date="2018" name="PLoS Genet.">
        <title>Population sequencing reveals clonal diversity and ancestral inbreeding in the grapevine cultivar Chardonnay.</title>
        <authorList>
            <person name="Roach M.J."/>
            <person name="Johnson D.L."/>
            <person name="Bohlmann J."/>
            <person name="van Vuuren H.J."/>
            <person name="Jones S.J."/>
            <person name="Pretorius I.S."/>
            <person name="Schmidt S.A."/>
            <person name="Borneman A.R."/>
        </authorList>
    </citation>
    <scope>NUCLEOTIDE SEQUENCE [LARGE SCALE GENOMIC DNA]</scope>
    <source>
        <strain evidence="2">cv. Chardonnay</strain>
        <tissue evidence="1">Leaf</tissue>
    </source>
</reference>
<evidence type="ECO:0000313" key="1">
    <source>
        <dbReference type="EMBL" id="RVW69948.1"/>
    </source>
</evidence>
<sequence>MNGEIEEQIELLEKLIPEWIFRKLAPCGDLLYSSTSFCENAAGVAKMEEPTGVCELIITFLLLIKHKAMLRMKLEVCFLRHDHIKSYLSHLPALHWLCVHYKLPSPLIRKESNLDSVCARLCNVGQDCHRHEYGTRDQNCCHGVMHSALTSIIRLSLGSSLPKNGSVF</sequence>
<dbReference type="AlphaFoldDB" id="A0A438GCP4"/>
<protein>
    <submittedName>
        <fullName evidence="1">Uncharacterized protein</fullName>
    </submittedName>
</protein>
<proteinExistence type="predicted"/>
<accession>A0A438GCP4</accession>
<organism evidence="1 2">
    <name type="scientific">Vitis vinifera</name>
    <name type="common">Grape</name>
    <dbReference type="NCBI Taxonomy" id="29760"/>
    <lineage>
        <taxon>Eukaryota</taxon>
        <taxon>Viridiplantae</taxon>
        <taxon>Streptophyta</taxon>
        <taxon>Embryophyta</taxon>
        <taxon>Tracheophyta</taxon>
        <taxon>Spermatophyta</taxon>
        <taxon>Magnoliopsida</taxon>
        <taxon>eudicotyledons</taxon>
        <taxon>Gunneridae</taxon>
        <taxon>Pentapetalae</taxon>
        <taxon>rosids</taxon>
        <taxon>Vitales</taxon>
        <taxon>Vitaceae</taxon>
        <taxon>Viteae</taxon>
        <taxon>Vitis</taxon>
    </lineage>
</organism>
<comment type="caution">
    <text evidence="1">The sequence shown here is derived from an EMBL/GenBank/DDBJ whole genome shotgun (WGS) entry which is preliminary data.</text>
</comment>
<dbReference type="EMBL" id="QGNW01000477">
    <property type="protein sequence ID" value="RVW69948.1"/>
    <property type="molecule type" value="Genomic_DNA"/>
</dbReference>